<feature type="domain" description="RNA recognition motif spliceosomal PrP8" evidence="3">
    <location>
        <begin position="254"/>
        <end position="344"/>
    </location>
</feature>
<dbReference type="Pfam" id="PF10598">
    <property type="entry name" value="RRM_4"/>
    <property type="match status" value="1"/>
</dbReference>
<dbReference type="GO" id="GO:0030619">
    <property type="term" value="F:U1 snRNA binding"/>
    <property type="evidence" value="ECO:0007669"/>
    <property type="project" value="TreeGrafter"/>
</dbReference>
<evidence type="ECO:0000259" key="3">
    <source>
        <dbReference type="Pfam" id="PF10598"/>
    </source>
</evidence>
<feature type="compositionally biased region" description="Pro residues" evidence="1">
    <location>
        <begin position="1"/>
        <end position="45"/>
    </location>
</feature>
<dbReference type="GO" id="GO:0071013">
    <property type="term" value="C:catalytic step 2 spliceosome"/>
    <property type="evidence" value="ECO:0007669"/>
    <property type="project" value="TreeGrafter"/>
</dbReference>
<dbReference type="InterPro" id="IPR012337">
    <property type="entry name" value="RNaseH-like_sf"/>
</dbReference>
<sequence length="673" mass="77166">MSSQPPPPPPGWGPPPPPPPPPSSSLPPPPSAPAPPPPGYRPPTDPQIAKFAQKKKEWLRDQRARFGEKRKSGFVETQKADMPPEHLRKIVKDIGDVSQKKYTSDKRSYLGALKFMPHAVLKLLENMPMPWESAREVKVLYHVNGCLTLVNEIPRVIEPVFFAQWAMMWTFMRKEKADRRLFKRMRFPPFDDEEPPLSWSENLEDVEPAEPIQMELNEDEDAAVYEWFYDHRPLLDTPHVNGDSYKSELSKVYDKMELTLLNSLLRLIMDHNLADYITAKNNVQLTYKDMNHVNSYGMIRGLQFSAFVFQYYGLVLDLLLLGPQRASEIAGPPQSPNDFLQFRDKETETRHPIRLYTRYVDKIWVFLRFTAEDSRDLIQRFLTEQPDPNFENVIGFKSKKCWPRDSRMRLMRHDVNLGRAVFWDLKNRLPRSITTIDRSALHRSAHKLITLAFSLPESTTLLLSAAPQASPVATLALRLATRLRALSLLLSESRVFLRSWGLLGIYFAGRRLVLPLLEKKTKPQAVDEKTGAKPDTSAETLDKTIAWAQFITLVLFQSLENAYFLSGKGVFGLTPAQQAKAARWSTRSWSAYVGLEIGRLLIERQRRKTGDVTSAEHKEWKAAWQRSFVRNVAWAPLTVHWSTADGFLNDTVVWAIGCVPGVVQMRQLWKETA</sequence>
<evidence type="ECO:0000259" key="2">
    <source>
        <dbReference type="Pfam" id="PF08082"/>
    </source>
</evidence>
<dbReference type="Proteomes" id="UP000044602">
    <property type="component" value="Unassembled WGS sequence"/>
</dbReference>
<organism evidence="4 5">
    <name type="scientific">Verticillium longisporum</name>
    <name type="common">Verticillium dahliae var. longisporum</name>
    <dbReference type="NCBI Taxonomy" id="100787"/>
    <lineage>
        <taxon>Eukaryota</taxon>
        <taxon>Fungi</taxon>
        <taxon>Dikarya</taxon>
        <taxon>Ascomycota</taxon>
        <taxon>Pezizomycotina</taxon>
        <taxon>Sordariomycetes</taxon>
        <taxon>Hypocreomycetidae</taxon>
        <taxon>Glomerellales</taxon>
        <taxon>Plectosphaerellaceae</taxon>
        <taxon>Verticillium</taxon>
    </lineage>
</organism>
<dbReference type="PANTHER" id="PTHR11140:SF0">
    <property type="entry name" value="PRE-MRNA-PROCESSING-SPLICING FACTOR 8"/>
    <property type="match status" value="1"/>
</dbReference>
<dbReference type="STRING" id="100787.A0A0G4KG05"/>
<dbReference type="GO" id="GO:0097157">
    <property type="term" value="F:pre-mRNA intronic binding"/>
    <property type="evidence" value="ECO:0007669"/>
    <property type="project" value="TreeGrafter"/>
</dbReference>
<name>A0A0G4KG05_VERLO</name>
<keyword evidence="5" id="KW-1185">Reference proteome</keyword>
<dbReference type="SUPFAM" id="SSF101447">
    <property type="entry name" value="Formin homology 2 domain (FH2 domain)"/>
    <property type="match status" value="1"/>
</dbReference>
<dbReference type="GO" id="GO:0000244">
    <property type="term" value="P:spliceosomal tri-snRNP complex assembly"/>
    <property type="evidence" value="ECO:0007669"/>
    <property type="project" value="TreeGrafter"/>
</dbReference>
<dbReference type="InterPro" id="IPR027652">
    <property type="entry name" value="PRP8"/>
</dbReference>
<dbReference type="GO" id="GO:0030620">
    <property type="term" value="F:U2 snRNA binding"/>
    <property type="evidence" value="ECO:0007669"/>
    <property type="project" value="TreeGrafter"/>
</dbReference>
<dbReference type="Pfam" id="PF08082">
    <property type="entry name" value="PRO8NT"/>
    <property type="match status" value="1"/>
</dbReference>
<reference evidence="4 5" key="1">
    <citation type="submission" date="2015-05" db="EMBL/GenBank/DDBJ databases">
        <authorList>
            <person name="Wang D.B."/>
            <person name="Wang M."/>
        </authorList>
    </citation>
    <scope>NUCLEOTIDE SEQUENCE [LARGE SCALE GENOMIC DNA]</scope>
    <source>
        <strain evidence="4">VL1</strain>
    </source>
</reference>
<dbReference type="GO" id="GO:0017070">
    <property type="term" value="F:U6 snRNA binding"/>
    <property type="evidence" value="ECO:0007669"/>
    <property type="project" value="TreeGrafter"/>
</dbReference>
<feature type="region of interest" description="Disordered" evidence="1">
    <location>
        <begin position="1"/>
        <end position="62"/>
    </location>
</feature>
<dbReference type="GO" id="GO:0005682">
    <property type="term" value="C:U5 snRNP"/>
    <property type="evidence" value="ECO:0007669"/>
    <property type="project" value="TreeGrafter"/>
</dbReference>
<evidence type="ECO:0000313" key="4">
    <source>
        <dbReference type="EMBL" id="CRJ91578.1"/>
    </source>
</evidence>
<dbReference type="InterPro" id="IPR012591">
    <property type="entry name" value="PRO8NT"/>
</dbReference>
<dbReference type="InterPro" id="IPR019582">
    <property type="entry name" value="RRM_spliceosomal_PrP8"/>
</dbReference>
<feature type="domain" description="PRO8NT" evidence="2">
    <location>
        <begin position="79"/>
        <end position="230"/>
    </location>
</feature>
<dbReference type="PANTHER" id="PTHR11140">
    <property type="entry name" value="PRE-MRNA SPLICING FACTOR PRP8"/>
    <property type="match status" value="1"/>
</dbReference>
<accession>A0A0G4KG05</accession>
<dbReference type="SUPFAM" id="SSF53098">
    <property type="entry name" value="Ribonuclease H-like"/>
    <property type="match status" value="1"/>
</dbReference>
<protein>
    <submittedName>
        <fullName evidence="4">Uncharacterized protein</fullName>
    </submittedName>
</protein>
<dbReference type="AlphaFoldDB" id="A0A0G4KG05"/>
<proteinExistence type="predicted"/>
<dbReference type="GO" id="GO:0030623">
    <property type="term" value="F:U5 snRNA binding"/>
    <property type="evidence" value="ECO:0007669"/>
    <property type="project" value="TreeGrafter"/>
</dbReference>
<evidence type="ECO:0000313" key="5">
    <source>
        <dbReference type="Proteomes" id="UP000044602"/>
    </source>
</evidence>
<evidence type="ECO:0000256" key="1">
    <source>
        <dbReference type="SAM" id="MobiDB-lite"/>
    </source>
</evidence>
<dbReference type="EMBL" id="CVQH01000891">
    <property type="protein sequence ID" value="CRJ91578.1"/>
    <property type="molecule type" value="Genomic_DNA"/>
</dbReference>
<gene>
    <name evidence="4" type="ORF">BN1708_009348</name>
</gene>